<dbReference type="EMBL" id="MN734804">
    <property type="protein sequence ID" value="QIE07379.1"/>
    <property type="molecule type" value="Genomic_DNA"/>
</dbReference>
<reference evidence="1" key="1">
    <citation type="journal article" date="2020" name="Angew. Chem. Int. Ed. Engl.">
        <title>Mining Symbionts of Spider-Transmitted Fungus Illuminates Uncharted Biosynthetic Pathways to Cytotoxic Benzolactones.</title>
        <authorList>
            <person name="Niehs S.P."/>
            <person name="Dose B."/>
            <person name="Richter S."/>
            <person name="Pidot S.J."/>
            <person name="Dahse H.-M."/>
            <person name="Stinear T.P."/>
            <person name="Hertweck C."/>
        </authorList>
    </citation>
    <scope>NUCLEOTIDE SEQUENCE</scope>
    <source>
        <strain evidence="1">B8</strain>
    </source>
</reference>
<organism evidence="1">
    <name type="scientific">Burkholderia sp. B8(2020)</name>
    <dbReference type="NCBI Taxonomy" id="2713619"/>
    <lineage>
        <taxon>Bacteria</taxon>
        <taxon>Pseudomonadati</taxon>
        <taxon>Pseudomonadota</taxon>
        <taxon>Betaproteobacteria</taxon>
        <taxon>Burkholderiales</taxon>
        <taxon>Burkholderiaceae</taxon>
        <taxon>Burkholderia</taxon>
    </lineage>
</organism>
<evidence type="ECO:0000313" key="1">
    <source>
        <dbReference type="EMBL" id="QIE07379.1"/>
    </source>
</evidence>
<sequence>MRLAGAAASVGTGADEFLPRALARVLTQGGLPRALARMLAQGLPRMLARALAQDCCGYCHGTASCPRPRVAMLRPRAAQAQWRDGTQ</sequence>
<accession>A0A6G6CX27</accession>
<proteinExistence type="predicted"/>
<dbReference type="AlphaFoldDB" id="A0A6G6CX27"/>
<name>A0A6G6CX27_9BURK</name>
<protein>
    <submittedName>
        <fullName evidence="1">Uncharacterized protein</fullName>
    </submittedName>
</protein>